<feature type="transmembrane region" description="Helical" evidence="14">
    <location>
        <begin position="65"/>
        <end position="82"/>
    </location>
</feature>
<evidence type="ECO:0000256" key="9">
    <source>
        <dbReference type="ARBA" id="ARBA00023098"/>
    </source>
</evidence>
<evidence type="ECO:0000256" key="3">
    <source>
        <dbReference type="ARBA" id="ARBA00012014"/>
    </source>
</evidence>
<feature type="transmembrane region" description="Helical" evidence="14">
    <location>
        <begin position="222"/>
        <end position="241"/>
    </location>
</feature>
<feature type="transmembrane region" description="Helical" evidence="14">
    <location>
        <begin position="439"/>
        <end position="455"/>
    </location>
</feature>
<evidence type="ECO:0000256" key="10">
    <source>
        <dbReference type="ARBA" id="ARBA00023136"/>
    </source>
</evidence>
<evidence type="ECO:0000256" key="7">
    <source>
        <dbReference type="ARBA" id="ARBA00022692"/>
    </source>
</evidence>
<keyword evidence="9" id="KW-0443">Lipid metabolism</keyword>
<name>A0A2Z2NTV4_9GAMM</name>
<dbReference type="SUPFAM" id="SSF55729">
    <property type="entry name" value="Acyl-CoA N-acyltransferases (Nat)"/>
    <property type="match status" value="1"/>
</dbReference>
<evidence type="ECO:0000256" key="12">
    <source>
        <dbReference type="ARBA" id="ARBA00031899"/>
    </source>
</evidence>
<feature type="domain" description="Phosphatidylglycerol lysyltransferase C-terminal" evidence="15">
    <location>
        <begin position="561"/>
        <end position="845"/>
    </location>
</feature>
<dbReference type="GO" id="GO:0046677">
    <property type="term" value="P:response to antibiotic"/>
    <property type="evidence" value="ECO:0007669"/>
    <property type="project" value="UniProtKB-KW"/>
</dbReference>
<feature type="transmembrane region" description="Helical" evidence="14">
    <location>
        <begin position="247"/>
        <end position="266"/>
    </location>
</feature>
<dbReference type="GO" id="GO:0050071">
    <property type="term" value="F:phosphatidylglycerol lysyltransferase activity"/>
    <property type="evidence" value="ECO:0007669"/>
    <property type="project" value="UniProtKB-EC"/>
</dbReference>
<comment type="subcellular location">
    <subcellularLocation>
        <location evidence="1">Cell membrane</location>
        <topology evidence="1">Multi-pass membrane protein</topology>
    </subcellularLocation>
</comment>
<feature type="transmembrane region" description="Helical" evidence="14">
    <location>
        <begin position="181"/>
        <end position="201"/>
    </location>
</feature>
<organism evidence="16 17">
    <name type="scientific">Granulosicoccus antarcticus IMCC3135</name>
    <dbReference type="NCBI Taxonomy" id="1192854"/>
    <lineage>
        <taxon>Bacteria</taxon>
        <taxon>Pseudomonadati</taxon>
        <taxon>Pseudomonadota</taxon>
        <taxon>Gammaproteobacteria</taxon>
        <taxon>Chromatiales</taxon>
        <taxon>Granulosicoccaceae</taxon>
        <taxon>Granulosicoccus</taxon>
    </lineage>
</organism>
<keyword evidence="6 16" id="KW-0808">Transferase</keyword>
<dbReference type="EMBL" id="CP018632">
    <property type="protein sequence ID" value="ASJ74703.1"/>
    <property type="molecule type" value="Genomic_DNA"/>
</dbReference>
<dbReference type="InterPro" id="IPR024320">
    <property type="entry name" value="LPG_synthase_C"/>
</dbReference>
<feature type="transmembrane region" description="Helical" evidence="14">
    <location>
        <begin position="348"/>
        <end position="370"/>
    </location>
</feature>
<dbReference type="GO" id="GO:0006629">
    <property type="term" value="P:lipid metabolic process"/>
    <property type="evidence" value="ECO:0007669"/>
    <property type="project" value="UniProtKB-KW"/>
</dbReference>
<evidence type="ECO:0000256" key="2">
    <source>
        <dbReference type="ARBA" id="ARBA00008627"/>
    </source>
</evidence>
<keyword evidence="11" id="KW-0046">Antibiotic resistance</keyword>
<sequence length="877" mass="95566">MNANGPIDSLPETSAKTRLDLHAHAPVIAALLLFCAGMFAIYRLLHGIDVHEIIASFGNIPETTFVLALLTTLGSYIALIGYDRSALQYIGHSAPLPLLVAGSFTANALGNTIGLSALSGGAVRWRVYRGLGLDTTEVAIVSAFCATSLGLGLLMIGLVGLSIEPSVATSWLPMDETSVRMIALAIILSMLLTALYLSMTGDGIRIGQRMLSLPKPRVLGEQILYSVVDMLLASATLYLLLPDSVLIDFAPFVAIFAVASLIAVISHVPGGIGVFESVVIAGVGIQPDNSAALVAALFAYRAIYYLIPLLLALTILALLEAIPRKGFIARHLPNRAALGKLAEESGPLLVLALSSIVFLVGSVLLLNGLVPIPQELLNDILPLIPTTVLEVSNVIIGIVGAGLVLLSNGLRQRIRAAFWLCFALLIAAIISLLVQSIDYDIAAVVMVVTALLWAARREFYRASRLSSRLFSREWIALVGGLLLALILTFFIAHRETPYSNALWWQMAQDENTPRALRLFGSAIAAALIAGLFFALRPAIRQESRPELPKDKLLHTIIQSQYDPDAGFVYMGDKEVLMNAAGDAFIMYARQGRTLVALGDPIGPRTSAAELIDDFVSLADRENRRPAFYRISPKLLTYYIDVGFSLSKLGEAAEVKLANFSLEGPPRSKLRQRYKRAERDGLTLEWIETPHVPGFIESLRPISDNWLAHKNTREKEFSLGRFDPAYLARFPIVVVRQGEEIVAFANVLTAGSKEASIDLMRFTEHAPSGTMEFLFIGLMLELKTREYDGFSLGTAPLIGLDRARHKRLWDHLGGAVSTFGGRFYNFEGLRDYKNKFLPEWEPRYMATWGGMDPLLVAADVNALVSGGFAGSIRMTRKP</sequence>
<feature type="transmembrane region" description="Helical" evidence="14">
    <location>
        <begin position="382"/>
        <end position="404"/>
    </location>
</feature>
<keyword evidence="10 14" id="KW-0472">Membrane</keyword>
<dbReference type="Pfam" id="PF09924">
    <property type="entry name" value="LPG_synthase_C"/>
    <property type="match status" value="1"/>
</dbReference>
<comment type="catalytic activity">
    <reaction evidence="13">
        <text>L-lysyl-tRNA(Lys) + a 1,2-diacyl-sn-glycero-3-phospho-(1'-sn-glycerol) = a 1,2-diacyl-sn-glycero-3-phospho-1'-(3'-O-L-lysyl)-sn-glycerol + tRNA(Lys)</text>
        <dbReference type="Rhea" id="RHEA:10668"/>
        <dbReference type="Rhea" id="RHEA-COMP:9696"/>
        <dbReference type="Rhea" id="RHEA-COMP:9697"/>
        <dbReference type="ChEBI" id="CHEBI:64716"/>
        <dbReference type="ChEBI" id="CHEBI:75792"/>
        <dbReference type="ChEBI" id="CHEBI:78442"/>
        <dbReference type="ChEBI" id="CHEBI:78529"/>
        <dbReference type="EC" id="2.3.2.3"/>
    </reaction>
</comment>
<gene>
    <name evidence="16" type="primary">mprF</name>
    <name evidence="16" type="ORF">IMCC3135_23170</name>
</gene>
<evidence type="ECO:0000256" key="5">
    <source>
        <dbReference type="ARBA" id="ARBA00022475"/>
    </source>
</evidence>
<evidence type="ECO:0000256" key="4">
    <source>
        <dbReference type="ARBA" id="ARBA00021546"/>
    </source>
</evidence>
<dbReference type="EC" id="2.3.2.3" evidence="3"/>
<dbReference type="RefSeq" id="WP_088919698.1">
    <property type="nucleotide sequence ID" value="NZ_CP018632.1"/>
</dbReference>
<keyword evidence="7 14" id="KW-0812">Transmembrane</keyword>
<proteinExistence type="inferred from homology"/>
<feature type="transmembrane region" description="Helical" evidence="14">
    <location>
        <begin position="416"/>
        <end position="433"/>
    </location>
</feature>
<keyword evidence="5" id="KW-1003">Cell membrane</keyword>
<dbReference type="GO" id="GO:0055091">
    <property type="term" value="P:phospholipid homeostasis"/>
    <property type="evidence" value="ECO:0007669"/>
    <property type="project" value="TreeGrafter"/>
</dbReference>
<feature type="transmembrane region" description="Helical" evidence="14">
    <location>
        <begin position="475"/>
        <end position="494"/>
    </location>
</feature>
<dbReference type="InterPro" id="IPR016181">
    <property type="entry name" value="Acyl_CoA_acyltransferase"/>
</dbReference>
<accession>A0A2Z2NTV4</accession>
<evidence type="ECO:0000256" key="8">
    <source>
        <dbReference type="ARBA" id="ARBA00022989"/>
    </source>
</evidence>
<dbReference type="Pfam" id="PF03706">
    <property type="entry name" value="LPG_synthase_TM"/>
    <property type="match status" value="1"/>
</dbReference>
<evidence type="ECO:0000259" key="15">
    <source>
        <dbReference type="Pfam" id="PF09924"/>
    </source>
</evidence>
<evidence type="ECO:0000256" key="1">
    <source>
        <dbReference type="ARBA" id="ARBA00004651"/>
    </source>
</evidence>
<evidence type="ECO:0000256" key="13">
    <source>
        <dbReference type="ARBA" id="ARBA00047540"/>
    </source>
</evidence>
<keyword evidence="8 14" id="KW-1133">Transmembrane helix</keyword>
<dbReference type="InterPro" id="IPR022791">
    <property type="entry name" value="L-PG_synthase/AglD"/>
</dbReference>
<feature type="transmembrane region" description="Helical" evidence="14">
    <location>
        <begin position="94"/>
        <end position="118"/>
    </location>
</feature>
<feature type="transmembrane region" description="Helical" evidence="14">
    <location>
        <begin position="303"/>
        <end position="322"/>
    </location>
</feature>
<evidence type="ECO:0000256" key="11">
    <source>
        <dbReference type="ARBA" id="ARBA00023251"/>
    </source>
</evidence>
<keyword evidence="16" id="KW-0012">Acyltransferase</keyword>
<dbReference type="OrthoDB" id="145485at2"/>
<feature type="transmembrane region" description="Helical" evidence="14">
    <location>
        <begin position="514"/>
        <end position="535"/>
    </location>
</feature>
<dbReference type="PANTHER" id="PTHR34697:SF2">
    <property type="entry name" value="PHOSPHATIDYLGLYCEROL LYSYLTRANSFERASE"/>
    <property type="match status" value="1"/>
</dbReference>
<evidence type="ECO:0000256" key="6">
    <source>
        <dbReference type="ARBA" id="ARBA00022679"/>
    </source>
</evidence>
<feature type="transmembrane region" description="Helical" evidence="14">
    <location>
        <begin position="138"/>
        <end position="161"/>
    </location>
</feature>
<dbReference type="NCBIfam" id="NF033480">
    <property type="entry name" value="bifunc_MprF"/>
    <property type="match status" value="1"/>
</dbReference>
<evidence type="ECO:0000313" key="17">
    <source>
        <dbReference type="Proteomes" id="UP000250079"/>
    </source>
</evidence>
<dbReference type="GO" id="GO:0005886">
    <property type="term" value="C:plasma membrane"/>
    <property type="evidence" value="ECO:0007669"/>
    <property type="project" value="UniProtKB-SubCell"/>
</dbReference>
<reference evidence="16 17" key="1">
    <citation type="submission" date="2016-12" db="EMBL/GenBank/DDBJ databases">
        <authorList>
            <person name="Song W.-J."/>
            <person name="Kurnit D.M."/>
        </authorList>
    </citation>
    <scope>NUCLEOTIDE SEQUENCE [LARGE SCALE GENOMIC DNA]</scope>
    <source>
        <strain evidence="16 17">IMCC3135</strain>
    </source>
</reference>
<feature type="transmembrane region" description="Helical" evidence="14">
    <location>
        <begin position="23"/>
        <end position="45"/>
    </location>
</feature>
<dbReference type="AlphaFoldDB" id="A0A2Z2NTV4"/>
<keyword evidence="17" id="KW-1185">Reference proteome</keyword>
<dbReference type="PANTHER" id="PTHR34697">
    <property type="entry name" value="PHOSPHATIDYLGLYCEROL LYSYLTRANSFERASE"/>
    <property type="match status" value="1"/>
</dbReference>
<protein>
    <recommendedName>
        <fullName evidence="4">Phosphatidylglycerol lysyltransferase</fullName>
        <ecNumber evidence="3">2.3.2.3</ecNumber>
    </recommendedName>
    <alternativeName>
        <fullName evidence="12">Lysylphosphatidylglycerol synthase</fullName>
    </alternativeName>
</protein>
<evidence type="ECO:0000313" key="16">
    <source>
        <dbReference type="EMBL" id="ASJ74703.1"/>
    </source>
</evidence>
<comment type="similarity">
    <text evidence="2">Belongs to the LPG synthase family.</text>
</comment>
<dbReference type="Proteomes" id="UP000250079">
    <property type="component" value="Chromosome"/>
</dbReference>
<dbReference type="InterPro" id="IPR051211">
    <property type="entry name" value="PG_lysyltransferase"/>
</dbReference>
<evidence type="ECO:0000256" key="14">
    <source>
        <dbReference type="SAM" id="Phobius"/>
    </source>
</evidence>
<dbReference type="KEGG" id="gai:IMCC3135_23170"/>